<dbReference type="FunFam" id="3.90.180.10:FF:000067">
    <property type="entry name" value="alcohol dehydrogenase 1-like isoform X1"/>
    <property type="match status" value="1"/>
</dbReference>
<evidence type="ECO:0000313" key="11">
    <source>
        <dbReference type="Proteomes" id="UP000326396"/>
    </source>
</evidence>
<dbReference type="InterPro" id="IPR013149">
    <property type="entry name" value="ADH-like_C"/>
</dbReference>
<dbReference type="Proteomes" id="UP000326396">
    <property type="component" value="Linkage Group LG15"/>
</dbReference>
<dbReference type="InterPro" id="IPR002328">
    <property type="entry name" value="ADH_Zn_CS"/>
</dbReference>
<dbReference type="GO" id="GO:0046294">
    <property type="term" value="P:formaldehyde catabolic process"/>
    <property type="evidence" value="ECO:0007669"/>
    <property type="project" value="TreeGrafter"/>
</dbReference>
<keyword evidence="3 8" id="KW-0479">Metal-binding</keyword>
<dbReference type="PANTHER" id="PTHR43880:SF38">
    <property type="entry name" value="ALCOHOL DEHYDROGENASE-RELATED"/>
    <property type="match status" value="1"/>
</dbReference>
<dbReference type="GO" id="GO:0051903">
    <property type="term" value="F:S-(hydroxymethyl)glutathione dehydrogenase [NAD(P)+] activity"/>
    <property type="evidence" value="ECO:0007669"/>
    <property type="project" value="TreeGrafter"/>
</dbReference>
<dbReference type="InterPro" id="IPR011032">
    <property type="entry name" value="GroES-like_sf"/>
</dbReference>
<keyword evidence="4 8" id="KW-0862">Zinc</keyword>
<evidence type="ECO:0000259" key="9">
    <source>
        <dbReference type="SMART" id="SM00829"/>
    </source>
</evidence>
<evidence type="ECO:0000256" key="7">
    <source>
        <dbReference type="ARBA" id="ARBA00060764"/>
    </source>
</evidence>
<gene>
    <name evidence="10" type="ORF">E3N88_13707</name>
</gene>
<keyword evidence="6" id="KW-0520">NAD</keyword>
<dbReference type="Gene3D" id="3.90.180.10">
    <property type="entry name" value="Medium-chain alcohol dehydrogenases, catalytic domain"/>
    <property type="match status" value="1"/>
</dbReference>
<accession>A0A5N6P0J6</accession>
<dbReference type="Pfam" id="PF08240">
    <property type="entry name" value="ADH_N"/>
    <property type="match status" value="1"/>
</dbReference>
<organism evidence="10 11">
    <name type="scientific">Mikania micrantha</name>
    <name type="common">bitter vine</name>
    <dbReference type="NCBI Taxonomy" id="192012"/>
    <lineage>
        <taxon>Eukaryota</taxon>
        <taxon>Viridiplantae</taxon>
        <taxon>Streptophyta</taxon>
        <taxon>Embryophyta</taxon>
        <taxon>Tracheophyta</taxon>
        <taxon>Spermatophyta</taxon>
        <taxon>Magnoliopsida</taxon>
        <taxon>eudicotyledons</taxon>
        <taxon>Gunneridae</taxon>
        <taxon>Pentapetalae</taxon>
        <taxon>asterids</taxon>
        <taxon>campanulids</taxon>
        <taxon>Asterales</taxon>
        <taxon>Asteraceae</taxon>
        <taxon>Asteroideae</taxon>
        <taxon>Heliantheae alliance</taxon>
        <taxon>Eupatorieae</taxon>
        <taxon>Mikania</taxon>
    </lineage>
</organism>
<comment type="subunit">
    <text evidence="2">Homodimer.</text>
</comment>
<dbReference type="InterPro" id="IPR020843">
    <property type="entry name" value="ER"/>
</dbReference>
<dbReference type="CDD" id="cd08277">
    <property type="entry name" value="liver_alcohol_DH_like"/>
    <property type="match status" value="1"/>
</dbReference>
<dbReference type="EMBL" id="SZYD01000007">
    <property type="protein sequence ID" value="KAD5802347.1"/>
    <property type="molecule type" value="Genomic_DNA"/>
</dbReference>
<evidence type="ECO:0000256" key="8">
    <source>
        <dbReference type="RuleBase" id="RU361277"/>
    </source>
</evidence>
<dbReference type="GO" id="GO:0008270">
    <property type="term" value="F:zinc ion binding"/>
    <property type="evidence" value="ECO:0007669"/>
    <property type="project" value="InterPro"/>
</dbReference>
<dbReference type="SUPFAM" id="SSF51735">
    <property type="entry name" value="NAD(P)-binding Rossmann-fold domains"/>
    <property type="match status" value="1"/>
</dbReference>
<dbReference type="AlphaFoldDB" id="A0A5N6P0J6"/>
<dbReference type="InterPro" id="IPR036291">
    <property type="entry name" value="NAD(P)-bd_dom_sf"/>
</dbReference>
<evidence type="ECO:0000256" key="5">
    <source>
        <dbReference type="ARBA" id="ARBA00023002"/>
    </source>
</evidence>
<dbReference type="OrthoDB" id="417550at2759"/>
<dbReference type="FunFam" id="3.40.50.720:FF:000003">
    <property type="entry name" value="S-(hydroxymethyl)glutathione dehydrogenase"/>
    <property type="match status" value="1"/>
</dbReference>
<comment type="similarity">
    <text evidence="7">Belongs to the zinc-containing alcohol dehydrogenase family. Class-IV subfamily.</text>
</comment>
<dbReference type="GO" id="GO:0005829">
    <property type="term" value="C:cytosol"/>
    <property type="evidence" value="ECO:0007669"/>
    <property type="project" value="TreeGrafter"/>
</dbReference>
<evidence type="ECO:0000256" key="1">
    <source>
        <dbReference type="ARBA" id="ARBA00001947"/>
    </source>
</evidence>
<comment type="caution">
    <text evidence="10">The sequence shown here is derived from an EMBL/GenBank/DDBJ whole genome shotgun (WGS) entry which is preliminary data.</text>
</comment>
<sequence>MSHNIPHVITCKAAVVREAGGPITVEEIKVDPPKAGEVRIKMLCASICHTDILYCNGIPVPLFPRIPGHEGVGMVESVGEDVGTQFKPGDVVMPLYLGECGQCLNCKSGKTNICHVYPIGLSGLMRDGTSRMSLASTGETAYHIFSCSTWSEYMVIDVNYLTKVDPRLPLSHVSFLSCGFTTGLGAPWKEAAVTAGSTVAVFGLGVVGLGVIKGAQLQGASTIIGVDINDKKAAIGEVFGMTNFINPKNHPDKSVSDLVKEATNGLGVDYSFECTGVESLLNEALEASKIGIGTAVAIGVGLEMNWAIKNTSLVTGRTLKGSLMGGVRTQSDLPVIIDKCINKEIQLDKLLTHEITLEKITEAFEVLKKEDCLKILINF</sequence>
<evidence type="ECO:0000256" key="3">
    <source>
        <dbReference type="ARBA" id="ARBA00022723"/>
    </source>
</evidence>
<protein>
    <recommendedName>
        <fullName evidence="9">Enoyl reductase (ER) domain-containing protein</fullName>
    </recommendedName>
</protein>
<evidence type="ECO:0000256" key="6">
    <source>
        <dbReference type="ARBA" id="ARBA00023027"/>
    </source>
</evidence>
<proteinExistence type="inferred from homology"/>
<keyword evidence="5" id="KW-0560">Oxidoreductase</keyword>
<evidence type="ECO:0000256" key="2">
    <source>
        <dbReference type="ARBA" id="ARBA00011738"/>
    </source>
</evidence>
<dbReference type="PROSITE" id="PS00059">
    <property type="entry name" value="ADH_ZINC"/>
    <property type="match status" value="1"/>
</dbReference>
<evidence type="ECO:0000313" key="10">
    <source>
        <dbReference type="EMBL" id="KAD5802347.1"/>
    </source>
</evidence>
<feature type="domain" description="Enoyl reductase (ER)" evidence="9">
    <location>
        <begin position="20"/>
        <end position="377"/>
    </location>
</feature>
<dbReference type="Gene3D" id="3.40.50.720">
    <property type="entry name" value="NAD(P)-binding Rossmann-like Domain"/>
    <property type="match status" value="1"/>
</dbReference>
<evidence type="ECO:0000256" key="4">
    <source>
        <dbReference type="ARBA" id="ARBA00022833"/>
    </source>
</evidence>
<name>A0A5N6P0J6_9ASTR</name>
<dbReference type="SUPFAM" id="SSF50129">
    <property type="entry name" value="GroES-like"/>
    <property type="match status" value="2"/>
</dbReference>
<dbReference type="SMART" id="SM00829">
    <property type="entry name" value="PKS_ER"/>
    <property type="match status" value="1"/>
</dbReference>
<dbReference type="Pfam" id="PF00107">
    <property type="entry name" value="ADH_zinc_N"/>
    <property type="match status" value="1"/>
</dbReference>
<comment type="cofactor">
    <cofactor evidence="1 8">
        <name>Zn(2+)</name>
        <dbReference type="ChEBI" id="CHEBI:29105"/>
    </cofactor>
</comment>
<dbReference type="InterPro" id="IPR013154">
    <property type="entry name" value="ADH-like_N"/>
</dbReference>
<keyword evidence="11" id="KW-1185">Reference proteome</keyword>
<dbReference type="PANTHER" id="PTHR43880">
    <property type="entry name" value="ALCOHOL DEHYDROGENASE"/>
    <property type="match status" value="1"/>
</dbReference>
<reference evidence="10 11" key="1">
    <citation type="submission" date="2019-05" db="EMBL/GenBank/DDBJ databases">
        <title>Mikania micrantha, genome provides insights into the molecular mechanism of rapid growth.</title>
        <authorList>
            <person name="Liu B."/>
        </authorList>
    </citation>
    <scope>NUCLEOTIDE SEQUENCE [LARGE SCALE GENOMIC DNA]</scope>
    <source>
        <strain evidence="10">NLD-2019</strain>
        <tissue evidence="10">Leaf</tissue>
    </source>
</reference>